<reference evidence="3 4" key="1">
    <citation type="submission" date="2019-03" db="EMBL/GenBank/DDBJ databases">
        <title>Diversity of the mouse oral microbiome.</title>
        <authorList>
            <person name="Joseph S."/>
            <person name="Aduse-Opoku J."/>
            <person name="Curtis M."/>
            <person name="Wade W."/>
            <person name="Hashim A."/>
        </authorList>
    </citation>
    <scope>NUCLEOTIDE SEQUENCE [LARGE SCALE GENOMIC DNA]</scope>
    <source>
        <strain evidence="3 4">P11</strain>
    </source>
</reference>
<feature type="domain" description="Glycosyl transferase family 1" evidence="1">
    <location>
        <begin position="187"/>
        <end position="330"/>
    </location>
</feature>
<dbReference type="SUPFAM" id="SSF53756">
    <property type="entry name" value="UDP-Glycosyltransferase/glycogen phosphorylase"/>
    <property type="match status" value="1"/>
</dbReference>
<dbReference type="Pfam" id="PF13439">
    <property type="entry name" value="Glyco_transf_4"/>
    <property type="match status" value="1"/>
</dbReference>
<dbReference type="AlphaFoldDB" id="A0A4Y9IUQ0"/>
<dbReference type="Pfam" id="PF00534">
    <property type="entry name" value="Glycos_transf_1"/>
    <property type="match status" value="1"/>
</dbReference>
<evidence type="ECO:0000259" key="2">
    <source>
        <dbReference type="Pfam" id="PF13439"/>
    </source>
</evidence>
<accession>A0A4Y9IUQ0</accession>
<dbReference type="OrthoDB" id="7560678at2"/>
<protein>
    <submittedName>
        <fullName evidence="3">Glycosyltransferase</fullName>
    </submittedName>
</protein>
<dbReference type="InterPro" id="IPR001296">
    <property type="entry name" value="Glyco_trans_1"/>
</dbReference>
<dbReference type="RefSeq" id="WP_135104387.1">
    <property type="nucleotide sequence ID" value="NZ_JADGKW010000001.1"/>
</dbReference>
<evidence type="ECO:0000313" key="4">
    <source>
        <dbReference type="Proteomes" id="UP000298285"/>
    </source>
</evidence>
<dbReference type="PANTHER" id="PTHR12526">
    <property type="entry name" value="GLYCOSYLTRANSFERASE"/>
    <property type="match status" value="1"/>
</dbReference>
<dbReference type="Proteomes" id="UP000298285">
    <property type="component" value="Unassembled WGS sequence"/>
</dbReference>
<keyword evidence="3" id="KW-0808">Transferase</keyword>
<organism evidence="3 4">
    <name type="scientific">Dysgonomonas mossii</name>
    <dbReference type="NCBI Taxonomy" id="163665"/>
    <lineage>
        <taxon>Bacteria</taxon>
        <taxon>Pseudomonadati</taxon>
        <taxon>Bacteroidota</taxon>
        <taxon>Bacteroidia</taxon>
        <taxon>Bacteroidales</taxon>
        <taxon>Dysgonomonadaceae</taxon>
        <taxon>Dysgonomonas</taxon>
    </lineage>
</organism>
<sequence>MRILHVIPSLSIGGAEKLLVDSLKLYTERNIVVGLLLIKETDSLLFDMLDHKDINIHILNRTSFYNPSLIFKIGKILKKYNLVHVHLFPSLYFVPLAKLLKRLKLPLVYTEHSTNNKRRNKRYLDILETFIYNRYRKIITISPEVDEALKNHVNIPSNRITLIPNGIDIKRYQDANSYEKKMFFEGVDAKILIQVSSFRYPKDQQTIVRALKLLPDNVKLLLVGEGPLVDQVKLLVSQLELSNRVLFLGIRMDVPELLKTSDIIILSSAYEGLSLASLEALSSGRPFLASDVRGIRETVLGFGILFEYQNENQLADNIKLLLSDKEYYNQTSLKCMDRASNYSLEKMVDSYIKIYKEILNNE</sequence>
<comment type="caution">
    <text evidence="3">The sequence shown here is derived from an EMBL/GenBank/DDBJ whole genome shotgun (WGS) entry which is preliminary data.</text>
</comment>
<dbReference type="InterPro" id="IPR028098">
    <property type="entry name" value="Glyco_trans_4-like_N"/>
</dbReference>
<gene>
    <name evidence="3" type="ORF">E4T88_05180</name>
</gene>
<name>A0A4Y9IUQ0_9BACT</name>
<evidence type="ECO:0000313" key="3">
    <source>
        <dbReference type="EMBL" id="TFU91375.1"/>
    </source>
</evidence>
<dbReference type="EMBL" id="SPPK01000001">
    <property type="protein sequence ID" value="TFU91375.1"/>
    <property type="molecule type" value="Genomic_DNA"/>
</dbReference>
<dbReference type="PANTHER" id="PTHR12526:SF630">
    <property type="entry name" value="GLYCOSYLTRANSFERASE"/>
    <property type="match status" value="1"/>
</dbReference>
<dbReference type="Gene3D" id="3.40.50.2000">
    <property type="entry name" value="Glycogen Phosphorylase B"/>
    <property type="match status" value="2"/>
</dbReference>
<feature type="domain" description="Glycosyltransferase subfamily 4-like N-terminal" evidence="2">
    <location>
        <begin position="12"/>
        <end position="171"/>
    </location>
</feature>
<proteinExistence type="predicted"/>
<dbReference type="GO" id="GO:0016757">
    <property type="term" value="F:glycosyltransferase activity"/>
    <property type="evidence" value="ECO:0007669"/>
    <property type="project" value="InterPro"/>
</dbReference>
<evidence type="ECO:0000259" key="1">
    <source>
        <dbReference type="Pfam" id="PF00534"/>
    </source>
</evidence>